<dbReference type="AlphaFoldDB" id="A0A8B8C8X7"/>
<dbReference type="GeneID" id="111117389"/>
<evidence type="ECO:0000313" key="3">
    <source>
        <dbReference type="Proteomes" id="UP000694844"/>
    </source>
</evidence>
<organism evidence="3 4">
    <name type="scientific">Crassostrea virginica</name>
    <name type="common">Eastern oyster</name>
    <dbReference type="NCBI Taxonomy" id="6565"/>
    <lineage>
        <taxon>Eukaryota</taxon>
        <taxon>Metazoa</taxon>
        <taxon>Spiralia</taxon>
        <taxon>Lophotrochozoa</taxon>
        <taxon>Mollusca</taxon>
        <taxon>Bivalvia</taxon>
        <taxon>Autobranchia</taxon>
        <taxon>Pteriomorphia</taxon>
        <taxon>Ostreida</taxon>
        <taxon>Ostreoidea</taxon>
        <taxon>Ostreidae</taxon>
        <taxon>Crassostrea</taxon>
    </lineage>
</organism>
<name>A0A8B8C8X7_CRAVI</name>
<feature type="region of interest" description="Disordered" evidence="1">
    <location>
        <begin position="1"/>
        <end position="88"/>
    </location>
</feature>
<dbReference type="OrthoDB" id="6019874at2759"/>
<dbReference type="PANTHER" id="PTHR36981">
    <property type="entry name" value="ZGC:195170"/>
    <property type="match status" value="1"/>
</dbReference>
<protein>
    <submittedName>
        <fullName evidence="4">Uncharacterized protein LOC111117389</fullName>
    </submittedName>
</protein>
<proteinExistence type="predicted"/>
<dbReference type="RefSeq" id="XP_022312203.1">
    <property type="nucleotide sequence ID" value="XM_022456495.1"/>
</dbReference>
<dbReference type="PANTHER" id="PTHR36981:SF3">
    <property type="entry name" value="UBIQUITIN-LIKE PROTEASE FAMILY PROFILE DOMAIN-CONTAINING PROTEIN"/>
    <property type="match status" value="1"/>
</dbReference>
<reference evidence="4" key="1">
    <citation type="submission" date="2025-08" db="UniProtKB">
        <authorList>
            <consortium name="RefSeq"/>
        </authorList>
    </citation>
    <scope>IDENTIFICATION</scope>
    <source>
        <tissue evidence="4">Whole sample</tissue>
    </source>
</reference>
<gene>
    <name evidence="4" type="primary">LOC111117389</name>
</gene>
<evidence type="ECO:0000259" key="2">
    <source>
        <dbReference type="Pfam" id="PF20478"/>
    </source>
</evidence>
<dbReference type="Proteomes" id="UP000694844">
    <property type="component" value="Chromosome 10"/>
</dbReference>
<keyword evidence="3" id="KW-1185">Reference proteome</keyword>
<dbReference type="Pfam" id="PF20478">
    <property type="entry name" value="P2RX7_C"/>
    <property type="match status" value="1"/>
</dbReference>
<dbReference type="InterPro" id="IPR046815">
    <property type="entry name" value="P2RX7_C"/>
</dbReference>
<feature type="compositionally biased region" description="Basic and acidic residues" evidence="1">
    <location>
        <begin position="74"/>
        <end position="86"/>
    </location>
</feature>
<dbReference type="KEGG" id="cvn:111117389"/>
<accession>A0A8B8C8X7</accession>
<feature type="domain" description="P2X purinoreceptor 7 intracellular" evidence="2">
    <location>
        <begin position="136"/>
        <end position="259"/>
    </location>
</feature>
<feature type="compositionally biased region" description="Basic residues" evidence="1">
    <location>
        <begin position="52"/>
        <end position="62"/>
    </location>
</feature>
<sequence>MSAGNNSVEITMEEEIHTSGSSSPVRQPVLRRTARREAQSDTSSTSSPVRIGRGRGRGRGRSRVSVLRGRGRRGGRDERSRHRGDDAADALLQRQRIFEDRIEQMTDEERKNLLISAGRNHPSFFLGVIDQVPHGSFHPQPEGDSPDWCSCGKCRDMPTQQERLCCGRPLNSCQSDLPDFNLLVLDELVLHVAQMYRQDVLALPQDEDYNKGKRFAAYRQFILWHHGRLGVGVRRVIPSCCVWAIRDKYPDQYGQYHGFVPSRLG</sequence>
<evidence type="ECO:0000313" key="4">
    <source>
        <dbReference type="RefSeq" id="XP_022312203.1"/>
    </source>
</evidence>
<evidence type="ECO:0000256" key="1">
    <source>
        <dbReference type="SAM" id="MobiDB-lite"/>
    </source>
</evidence>